<dbReference type="STRING" id="1542390.KX01_1732"/>
<dbReference type="AlphaFoldDB" id="A0A1J0KUY7"/>
<keyword evidence="4" id="KW-0378">Hydrolase</keyword>
<evidence type="ECO:0000256" key="4">
    <source>
        <dbReference type="ARBA" id="ARBA00022801"/>
    </source>
</evidence>
<dbReference type="PANTHER" id="PTHR42850:SF11">
    <property type="entry name" value="BIS(5'-NUCLEOSYL)-TETRAPHOSPHATASE [SYMMETRICAL]"/>
    <property type="match status" value="1"/>
</dbReference>
<sequence>MATYIIGDVHGCLDELKKLLNKIKFDKKQDKLIFIGDIINKGPKSLETIAYIMDLEENAELLIGNHELIFLATSYNYLPRSSKSSLNEILDSPKLEEIRQWIWKQKFLIKINDFTITHAGVPHIWSTKKAKKRALELEFVLQNESTRRLFLSNLFCLEADKWQKELEGVQRWLCIANYLTRMRLTAEDGKLNLKYSSNLSNIPADWSAWFRLENKKLKTNEKIIFGHWAALQGNTGDNKFIAIDTGCVWGGKLSCFCIETGKMFSVASKKYRNIS</sequence>
<dbReference type="GO" id="GO:0110154">
    <property type="term" value="P:RNA decapping"/>
    <property type="evidence" value="ECO:0007669"/>
    <property type="project" value="TreeGrafter"/>
</dbReference>
<evidence type="ECO:0000256" key="3">
    <source>
        <dbReference type="ARBA" id="ARBA00012506"/>
    </source>
</evidence>
<dbReference type="RefSeq" id="WP_071664588.1">
    <property type="nucleotide sequence ID" value="NZ_CP009654.1"/>
</dbReference>
<evidence type="ECO:0000256" key="2">
    <source>
        <dbReference type="ARBA" id="ARBA00005419"/>
    </source>
</evidence>
<comment type="similarity">
    <text evidence="2">Belongs to the Ap4A hydrolase family.</text>
</comment>
<dbReference type="InterPro" id="IPR029052">
    <property type="entry name" value="Metallo-depent_PP-like"/>
</dbReference>
<dbReference type="PIRSF" id="PIRSF000903">
    <property type="entry name" value="B5n-ttraPtase_sm"/>
    <property type="match status" value="1"/>
</dbReference>
<comment type="catalytic activity">
    <reaction evidence="8">
        <text>P(1),P(4)-bis(5'-adenosyl) tetraphosphate + H2O = 2 ADP + 2 H(+)</text>
        <dbReference type="Rhea" id="RHEA:24252"/>
        <dbReference type="ChEBI" id="CHEBI:15377"/>
        <dbReference type="ChEBI" id="CHEBI:15378"/>
        <dbReference type="ChEBI" id="CHEBI:58141"/>
        <dbReference type="ChEBI" id="CHEBI:456216"/>
        <dbReference type="EC" id="3.6.1.41"/>
    </reaction>
</comment>
<comment type="function">
    <text evidence="1">Hydrolyzes diadenosine 5',5'''-P1,P4-tetraphosphate to yield ADP.</text>
</comment>
<evidence type="ECO:0000313" key="10">
    <source>
        <dbReference type="EMBL" id="APC97428.1"/>
    </source>
</evidence>
<accession>A0A1J0KUY7</accession>
<dbReference type="InterPro" id="IPR050126">
    <property type="entry name" value="Ap4A_hydrolase"/>
</dbReference>
<dbReference type="OrthoDB" id="9807890at2"/>
<dbReference type="EMBL" id="CP009654">
    <property type="protein sequence ID" value="APC97428.1"/>
    <property type="molecule type" value="Genomic_DNA"/>
</dbReference>
<dbReference type="InterPro" id="IPR004843">
    <property type="entry name" value="Calcineurin-like_PHP"/>
</dbReference>
<feature type="domain" description="Calcineurin-like phosphoesterase" evidence="9">
    <location>
        <begin position="3"/>
        <end position="151"/>
    </location>
</feature>
<dbReference type="NCBIfam" id="NF001204">
    <property type="entry name" value="PRK00166.1"/>
    <property type="match status" value="1"/>
</dbReference>
<dbReference type="PANTHER" id="PTHR42850">
    <property type="entry name" value="METALLOPHOSPHOESTERASE"/>
    <property type="match status" value="1"/>
</dbReference>
<dbReference type="GO" id="GO:0008803">
    <property type="term" value="F:bis(5'-nucleosyl)-tetraphosphatase (symmetrical) activity"/>
    <property type="evidence" value="ECO:0007669"/>
    <property type="project" value="UniProtKB-EC"/>
</dbReference>
<reference evidence="11" key="1">
    <citation type="submission" date="2014-10" db="EMBL/GenBank/DDBJ databases">
        <authorList>
            <person name="Kuske C.R."/>
            <person name="Challacombe J.F."/>
            <person name="Daligault H.E."/>
            <person name="Davenport K.W."/>
            <person name="Johnson S.L."/>
            <person name="Siddaramappa S."/>
            <person name="Petersen J.M."/>
        </authorList>
    </citation>
    <scope>NUCLEOTIDE SEQUENCE [LARGE SCALE GENOMIC DNA]</scope>
    <source>
        <strain evidence="11">CA97-1460</strain>
    </source>
</reference>
<gene>
    <name evidence="10" type="ORF">KX01_1732</name>
</gene>
<dbReference type="GO" id="GO:0005737">
    <property type="term" value="C:cytoplasm"/>
    <property type="evidence" value="ECO:0007669"/>
    <property type="project" value="TreeGrafter"/>
</dbReference>
<dbReference type="GO" id="GO:0016791">
    <property type="term" value="F:phosphatase activity"/>
    <property type="evidence" value="ECO:0007669"/>
    <property type="project" value="TreeGrafter"/>
</dbReference>
<evidence type="ECO:0000256" key="6">
    <source>
        <dbReference type="ARBA" id="ARBA00032248"/>
    </source>
</evidence>
<dbReference type="KEGG" id="frc:KX01_1732"/>
<dbReference type="EC" id="3.6.1.41" evidence="3"/>
<evidence type="ECO:0000256" key="7">
    <source>
        <dbReference type="ARBA" id="ARBA00033210"/>
    </source>
</evidence>
<organism evidence="10 11">
    <name type="scientific">Francisella frigiditurris</name>
    <dbReference type="NCBI Taxonomy" id="1542390"/>
    <lineage>
        <taxon>Bacteria</taxon>
        <taxon>Pseudomonadati</taxon>
        <taxon>Pseudomonadota</taxon>
        <taxon>Gammaproteobacteria</taxon>
        <taxon>Thiotrichales</taxon>
        <taxon>Francisellaceae</taxon>
        <taxon>Francisella</taxon>
    </lineage>
</organism>
<evidence type="ECO:0000256" key="1">
    <source>
        <dbReference type="ARBA" id="ARBA00003413"/>
    </source>
</evidence>
<dbReference type="SUPFAM" id="SSF56300">
    <property type="entry name" value="Metallo-dependent phosphatases"/>
    <property type="match status" value="1"/>
</dbReference>
<name>A0A1J0KUY7_9GAMM</name>
<evidence type="ECO:0000256" key="5">
    <source>
        <dbReference type="ARBA" id="ARBA00031248"/>
    </source>
</evidence>
<evidence type="ECO:0000256" key="8">
    <source>
        <dbReference type="ARBA" id="ARBA00049417"/>
    </source>
</evidence>
<dbReference type="Proteomes" id="UP000182521">
    <property type="component" value="Chromosome"/>
</dbReference>
<dbReference type="InterPro" id="IPR004617">
    <property type="entry name" value="ApaH"/>
</dbReference>
<protein>
    <recommendedName>
        <fullName evidence="3">bis(5'-nucleosyl)-tetraphosphatase (symmetrical)</fullName>
        <ecNumber evidence="3">3.6.1.41</ecNumber>
    </recommendedName>
    <alternativeName>
        <fullName evidence="6">Ap4A hydrolase</fullName>
    </alternativeName>
    <alternativeName>
        <fullName evidence="5">Diadenosine 5',5'''-P1,P4-tetraphosphate pyrophosphohydrolase</fullName>
    </alternativeName>
    <alternativeName>
        <fullName evidence="7">Diadenosine tetraphosphatase</fullName>
    </alternativeName>
</protein>
<proteinExistence type="inferred from homology"/>
<dbReference type="Pfam" id="PF00149">
    <property type="entry name" value="Metallophos"/>
    <property type="match status" value="1"/>
</dbReference>
<evidence type="ECO:0000313" key="11">
    <source>
        <dbReference type="Proteomes" id="UP000182521"/>
    </source>
</evidence>
<evidence type="ECO:0000259" key="9">
    <source>
        <dbReference type="Pfam" id="PF00149"/>
    </source>
</evidence>
<keyword evidence="11" id="KW-1185">Reference proteome</keyword>
<dbReference type="Gene3D" id="3.60.21.10">
    <property type="match status" value="1"/>
</dbReference>